<evidence type="ECO:0000313" key="1">
    <source>
        <dbReference type="EMBL" id="SDM55208.1"/>
    </source>
</evidence>
<name>A0A1G9U5P1_9BACL</name>
<dbReference type="AlphaFoldDB" id="A0A1G9U5P1"/>
<dbReference type="EMBL" id="FNGM01000014">
    <property type="protein sequence ID" value="SDM55208.1"/>
    <property type="molecule type" value="Genomic_DNA"/>
</dbReference>
<sequence length="66" mass="7467">MIPAGNSKPNIERFLGFQDEYDRYRPEAPPIVIERLTRYLGRCGLRNRTVHLSLEGCSGDCNRSGA</sequence>
<organism evidence="1 2">
    <name type="scientific">Paenibacillus jilunlii</name>
    <dbReference type="NCBI Taxonomy" id="682956"/>
    <lineage>
        <taxon>Bacteria</taxon>
        <taxon>Bacillati</taxon>
        <taxon>Bacillota</taxon>
        <taxon>Bacilli</taxon>
        <taxon>Bacillales</taxon>
        <taxon>Paenibacillaceae</taxon>
        <taxon>Paenibacillus</taxon>
    </lineage>
</organism>
<proteinExistence type="predicted"/>
<accession>A0A1G9U5P1</accession>
<dbReference type="Proteomes" id="UP000182783">
    <property type="component" value="Unassembled WGS sequence"/>
</dbReference>
<protein>
    <submittedName>
        <fullName evidence="1">Uncharacterized protein</fullName>
    </submittedName>
</protein>
<gene>
    <name evidence="1" type="ORF">SAMN05216191_11421</name>
</gene>
<reference evidence="1 2" key="1">
    <citation type="submission" date="2016-10" db="EMBL/GenBank/DDBJ databases">
        <authorList>
            <person name="de Groot N.N."/>
        </authorList>
    </citation>
    <scope>NUCLEOTIDE SEQUENCE [LARGE SCALE GENOMIC DNA]</scope>
    <source>
        <strain evidence="1 2">CGMCC 1.10239</strain>
    </source>
</reference>
<evidence type="ECO:0000313" key="2">
    <source>
        <dbReference type="Proteomes" id="UP000182783"/>
    </source>
</evidence>